<dbReference type="InterPro" id="IPR021146">
    <property type="entry name" value="Phage_gp6-like_head-tail"/>
</dbReference>
<reference evidence="1" key="1">
    <citation type="submission" date="2020-05" db="EMBL/GenBank/DDBJ databases">
        <authorList>
            <person name="Chiriac C."/>
            <person name="Salcher M."/>
            <person name="Ghai R."/>
            <person name="Kavagutti S V."/>
        </authorList>
    </citation>
    <scope>NUCLEOTIDE SEQUENCE</scope>
</reference>
<dbReference type="EMBL" id="LR798458">
    <property type="protein sequence ID" value="CAB5238506.1"/>
    <property type="molecule type" value="Genomic_DNA"/>
</dbReference>
<dbReference type="Gene3D" id="1.10.3230.30">
    <property type="entry name" value="Phage gp6-like head-tail connector protein"/>
    <property type="match status" value="1"/>
</dbReference>
<dbReference type="Pfam" id="PF05135">
    <property type="entry name" value="Phage_connect_1"/>
    <property type="match status" value="1"/>
</dbReference>
<proteinExistence type="predicted"/>
<protein>
    <submittedName>
        <fullName evidence="1">Gp6 domain containing protein</fullName>
    </submittedName>
</protein>
<gene>
    <name evidence="1" type="ORF">UFOVP164_50</name>
</gene>
<dbReference type="CDD" id="cd08054">
    <property type="entry name" value="gp6"/>
    <property type="match status" value="1"/>
</dbReference>
<accession>A0A6J7XVU6</accession>
<organism evidence="1">
    <name type="scientific">uncultured Caudovirales phage</name>
    <dbReference type="NCBI Taxonomy" id="2100421"/>
    <lineage>
        <taxon>Viruses</taxon>
        <taxon>Duplodnaviria</taxon>
        <taxon>Heunggongvirae</taxon>
        <taxon>Uroviricota</taxon>
        <taxon>Caudoviricetes</taxon>
        <taxon>Peduoviridae</taxon>
        <taxon>Maltschvirus</taxon>
        <taxon>Maltschvirus maltsch</taxon>
    </lineage>
</organism>
<sequence length="223" mass="24682">MSAIDYQYGSPFAAQTRNPFNYSKFEQIGRDNSTAWLTLEEITQQLNLVDDESQDSYLTGLAVAVRQAIEDYLGLSIFSVSYRVWYGTESLAASPVCFDLPEVSQNTNPANAGITITSVSYWNDAFPPVFTTVASQNYYYDASGNKVIVNSLPTEINTVMTAPIVIDYATVASPLASYPVIKQAGLLLLTHLYNNRSDTTETKLKTIPFGIEALLRPYKPLVM</sequence>
<evidence type="ECO:0000313" key="1">
    <source>
        <dbReference type="EMBL" id="CAB5238506.1"/>
    </source>
</evidence>
<name>A0A6J7XVU6_9CAUD</name>